<dbReference type="GO" id="GO:0003723">
    <property type="term" value="F:RNA binding"/>
    <property type="evidence" value="ECO:0007669"/>
    <property type="project" value="TreeGrafter"/>
</dbReference>
<dbReference type="AlphaFoldDB" id="A0A139AKN3"/>
<dbReference type="InterPro" id="IPR039754">
    <property type="entry name" value="Esf1"/>
</dbReference>
<accession>A0A139AKN3</accession>
<dbReference type="InterPro" id="IPR012580">
    <property type="entry name" value="NUC153"/>
</dbReference>
<feature type="compositionally biased region" description="Basic and acidic residues" evidence="5">
    <location>
        <begin position="587"/>
        <end position="605"/>
    </location>
</feature>
<organism evidence="8 9">
    <name type="scientific">Gonapodya prolifera (strain JEL478)</name>
    <name type="common">Monoblepharis prolifera</name>
    <dbReference type="NCBI Taxonomy" id="1344416"/>
    <lineage>
        <taxon>Eukaryota</taxon>
        <taxon>Fungi</taxon>
        <taxon>Fungi incertae sedis</taxon>
        <taxon>Chytridiomycota</taxon>
        <taxon>Chytridiomycota incertae sedis</taxon>
        <taxon>Monoblepharidomycetes</taxon>
        <taxon>Monoblepharidales</taxon>
        <taxon>Gonapodyaceae</taxon>
        <taxon>Gonapodya</taxon>
    </lineage>
</organism>
<dbReference type="STRING" id="1344416.A0A139AKN3"/>
<name>A0A139AKN3_GONPJ</name>
<keyword evidence="4" id="KW-0539">Nucleus</keyword>
<feature type="region of interest" description="Disordered" evidence="5">
    <location>
        <begin position="292"/>
        <end position="311"/>
    </location>
</feature>
<feature type="region of interest" description="Disordered" evidence="5">
    <location>
        <begin position="631"/>
        <end position="651"/>
    </location>
</feature>
<feature type="compositionally biased region" description="Basic and acidic residues" evidence="5">
    <location>
        <begin position="504"/>
        <end position="516"/>
    </location>
</feature>
<comment type="similarity">
    <text evidence="2">Belongs to the ESF1 family.</text>
</comment>
<dbReference type="GO" id="GO:0005730">
    <property type="term" value="C:nucleolus"/>
    <property type="evidence" value="ECO:0007669"/>
    <property type="project" value="UniProtKB-SubCell"/>
</dbReference>
<dbReference type="PANTHER" id="PTHR12202:SF0">
    <property type="entry name" value="ESF1 HOMOLOG"/>
    <property type="match status" value="1"/>
</dbReference>
<protein>
    <submittedName>
        <fullName evidence="8">Uncharacterized protein</fullName>
    </submittedName>
</protein>
<dbReference type="EMBL" id="KQ965748">
    <property type="protein sequence ID" value="KXS17094.1"/>
    <property type="molecule type" value="Genomic_DNA"/>
</dbReference>
<feature type="compositionally biased region" description="Acidic residues" evidence="5">
    <location>
        <begin position="545"/>
        <end position="568"/>
    </location>
</feature>
<proteinExistence type="inferred from homology"/>
<dbReference type="PANTHER" id="PTHR12202">
    <property type="entry name" value="ESF1 HOMOLOG"/>
    <property type="match status" value="1"/>
</dbReference>
<feature type="compositionally biased region" description="Acidic residues" evidence="5">
    <location>
        <begin position="470"/>
        <end position="487"/>
    </location>
</feature>
<sequence length="705" mass="78882">MEQPVEDQRFGAIALDPRFSKPRKDKVKVQIDDRFKRVLQDETFGAPPKMDKYGRRIKSKKGDDMRRFYRLKDGEDAATDDTSTGDKPVKIKSAKQKKPGFLETSLVDDTVTAPAPTKASKSPSKRLQKPSNKSNMSNGVSGTRAASAKKGAASPAPQDSDDESDTPGSGGFVDFARGEGAIRSSSEDESEVSDGNVDASDSDESSWDDEDVDNDDGEDVYSKVSMFANESIPTGEETRRFAVVDMDWDNVRATDLYKAFESFKPKGGNVLAVRIYPSEFGRERMEQEAIHGPPADIFPKGAGGDSDDGDSDDAIFKADSGKEFDNEKLRKYQLERLRYYYAIVECDSVSTASAIVRNCDGTEFERTSNFFDLRFVPDVETFDGSPRDVCERPPEGYKPLEFETKALQHSNVALTWDADDPQRVKMTRRRFTREDLVQEDLKAYIASSESEGENGEDADAVRKKYAALLEDGDGEDDGGEKDEDAGQEMEITFTPGLGQGVEELLEKKKEKVKEGDETVFEQQLRKQREKRKRKREERRKGTNGDDSDEKDENEESEDSDALAEEDPFFAEALKKEFVGTKPGKTKTKLDQGKKRPSKNSDETKRSLDELALIADAPGAALDYDQRAILKREKASKKKNKNKKRKHTDAVTEDTFEIDVDDKRFSAALDSHLFAIDPTNPHFKKTKNMSKLMTARQRKSAVGETE</sequence>
<dbReference type="Pfam" id="PF25121">
    <property type="entry name" value="RRM_ESF1"/>
    <property type="match status" value="1"/>
</dbReference>
<reference evidence="8 9" key="1">
    <citation type="journal article" date="2015" name="Genome Biol. Evol.">
        <title>Phylogenomic analyses indicate that early fungi evolved digesting cell walls of algal ancestors of land plants.</title>
        <authorList>
            <person name="Chang Y."/>
            <person name="Wang S."/>
            <person name="Sekimoto S."/>
            <person name="Aerts A.L."/>
            <person name="Choi C."/>
            <person name="Clum A."/>
            <person name="LaButti K.M."/>
            <person name="Lindquist E.A."/>
            <person name="Yee Ngan C."/>
            <person name="Ohm R.A."/>
            <person name="Salamov A.A."/>
            <person name="Grigoriev I.V."/>
            <person name="Spatafora J.W."/>
            <person name="Berbee M.L."/>
        </authorList>
    </citation>
    <scope>NUCLEOTIDE SEQUENCE [LARGE SCALE GENOMIC DNA]</scope>
    <source>
        <strain evidence="8 9">JEL478</strain>
    </source>
</reference>
<evidence type="ECO:0000259" key="7">
    <source>
        <dbReference type="Pfam" id="PF25121"/>
    </source>
</evidence>
<evidence type="ECO:0000256" key="2">
    <source>
        <dbReference type="ARBA" id="ARBA00009087"/>
    </source>
</evidence>
<dbReference type="OMA" id="DHDFAID"/>
<feature type="region of interest" description="Disordered" evidence="5">
    <location>
        <begin position="43"/>
        <end position="218"/>
    </location>
</feature>
<dbReference type="Proteomes" id="UP000070544">
    <property type="component" value="Unassembled WGS sequence"/>
</dbReference>
<evidence type="ECO:0000259" key="6">
    <source>
        <dbReference type="Pfam" id="PF08159"/>
    </source>
</evidence>
<evidence type="ECO:0000256" key="4">
    <source>
        <dbReference type="ARBA" id="ARBA00023242"/>
    </source>
</evidence>
<feature type="compositionally biased region" description="Basic and acidic residues" evidence="5">
    <location>
        <begin position="49"/>
        <end position="75"/>
    </location>
</feature>
<evidence type="ECO:0000256" key="5">
    <source>
        <dbReference type="SAM" id="MobiDB-lite"/>
    </source>
</evidence>
<feature type="compositionally biased region" description="Basic residues" evidence="5">
    <location>
        <begin position="633"/>
        <end position="646"/>
    </location>
</feature>
<comment type="subcellular location">
    <subcellularLocation>
        <location evidence="1">Nucleus</location>
        <location evidence="1">Nucleolus</location>
    </subcellularLocation>
</comment>
<evidence type="ECO:0000313" key="8">
    <source>
        <dbReference type="EMBL" id="KXS17094.1"/>
    </source>
</evidence>
<keyword evidence="9" id="KW-1185">Reference proteome</keyword>
<gene>
    <name evidence="8" type="ORF">M427DRAFT_68544</name>
</gene>
<dbReference type="InterPro" id="IPR056750">
    <property type="entry name" value="RRM_ESF1"/>
</dbReference>
<feature type="region of interest" description="Disordered" evidence="5">
    <location>
        <begin position="676"/>
        <end position="705"/>
    </location>
</feature>
<feature type="compositionally biased region" description="Basic residues" evidence="5">
    <location>
        <begin position="525"/>
        <end position="537"/>
    </location>
</feature>
<feature type="region of interest" description="Disordered" evidence="5">
    <location>
        <begin position="469"/>
        <end position="605"/>
    </location>
</feature>
<dbReference type="GO" id="GO:0006364">
    <property type="term" value="P:rRNA processing"/>
    <property type="evidence" value="ECO:0007669"/>
    <property type="project" value="InterPro"/>
</dbReference>
<evidence type="ECO:0000256" key="1">
    <source>
        <dbReference type="ARBA" id="ARBA00004604"/>
    </source>
</evidence>
<feature type="domain" description="NUC153" evidence="6">
    <location>
        <begin position="661"/>
        <end position="688"/>
    </location>
</feature>
<evidence type="ECO:0000256" key="3">
    <source>
        <dbReference type="ARBA" id="ARBA00023054"/>
    </source>
</evidence>
<feature type="compositionally biased region" description="Low complexity" evidence="5">
    <location>
        <begin position="145"/>
        <end position="157"/>
    </location>
</feature>
<keyword evidence="3" id="KW-0175">Coiled coil</keyword>
<feature type="compositionally biased region" description="Polar residues" evidence="5">
    <location>
        <begin position="129"/>
        <end position="141"/>
    </location>
</feature>
<evidence type="ECO:0000313" key="9">
    <source>
        <dbReference type="Proteomes" id="UP000070544"/>
    </source>
</evidence>
<dbReference type="OrthoDB" id="431825at2759"/>
<dbReference type="Pfam" id="PF08159">
    <property type="entry name" value="NUC153"/>
    <property type="match status" value="1"/>
</dbReference>
<feature type="compositionally biased region" description="Acidic residues" evidence="5">
    <location>
        <begin position="200"/>
        <end position="218"/>
    </location>
</feature>
<feature type="domain" description="ESF1 RRM" evidence="7">
    <location>
        <begin position="238"/>
        <end position="390"/>
    </location>
</feature>